<name>A0A915DZB3_9BILA</name>
<evidence type="ECO:0000313" key="2">
    <source>
        <dbReference type="Proteomes" id="UP000887574"/>
    </source>
</evidence>
<dbReference type="Proteomes" id="UP000887574">
    <property type="component" value="Unplaced"/>
</dbReference>
<feature type="compositionally biased region" description="Basic and acidic residues" evidence="1">
    <location>
        <begin position="99"/>
        <end position="119"/>
    </location>
</feature>
<evidence type="ECO:0000313" key="3">
    <source>
        <dbReference type="WBParaSite" id="jg24531"/>
    </source>
</evidence>
<evidence type="ECO:0000256" key="1">
    <source>
        <dbReference type="SAM" id="MobiDB-lite"/>
    </source>
</evidence>
<dbReference type="WBParaSite" id="jg24531">
    <property type="protein sequence ID" value="jg24531"/>
    <property type="gene ID" value="jg24531"/>
</dbReference>
<dbReference type="GO" id="GO:0045271">
    <property type="term" value="C:respiratory chain complex I"/>
    <property type="evidence" value="ECO:0007669"/>
    <property type="project" value="InterPro"/>
</dbReference>
<dbReference type="AlphaFoldDB" id="A0A915DZB3"/>
<feature type="region of interest" description="Disordered" evidence="1">
    <location>
        <begin position="90"/>
        <end position="119"/>
    </location>
</feature>
<dbReference type="Pfam" id="PF15880">
    <property type="entry name" value="NDUFV3"/>
    <property type="match status" value="1"/>
</dbReference>
<protein>
    <submittedName>
        <fullName evidence="3">NADH dehydrogenase [ubiquinone] flavoprotein 3, mitochondrial</fullName>
    </submittedName>
</protein>
<keyword evidence="2" id="KW-1185">Reference proteome</keyword>
<proteinExistence type="predicted"/>
<reference evidence="3" key="1">
    <citation type="submission" date="2022-11" db="UniProtKB">
        <authorList>
            <consortium name="WormBaseParasite"/>
        </authorList>
    </citation>
    <scope>IDENTIFICATION</scope>
</reference>
<sequence>MLPRRVSSNAALVLSKSYAHQLLFSTSSVVGSANEMDGAGTSTGIEHALKYNQVGISKYKKDAKDYKCSEYLHFNTYSFYDKEIELQQYRAEQPSNQKPDVEPKLKGFAEPKSEVQPRK</sequence>
<organism evidence="2 3">
    <name type="scientific">Ditylenchus dipsaci</name>
    <dbReference type="NCBI Taxonomy" id="166011"/>
    <lineage>
        <taxon>Eukaryota</taxon>
        <taxon>Metazoa</taxon>
        <taxon>Ecdysozoa</taxon>
        <taxon>Nematoda</taxon>
        <taxon>Chromadorea</taxon>
        <taxon>Rhabditida</taxon>
        <taxon>Tylenchina</taxon>
        <taxon>Tylenchomorpha</taxon>
        <taxon>Sphaerularioidea</taxon>
        <taxon>Anguinidae</taxon>
        <taxon>Anguininae</taxon>
        <taxon>Ditylenchus</taxon>
    </lineage>
</organism>
<dbReference type="GO" id="GO:0005739">
    <property type="term" value="C:mitochondrion"/>
    <property type="evidence" value="ECO:0007669"/>
    <property type="project" value="InterPro"/>
</dbReference>
<dbReference type="InterPro" id="IPR026193">
    <property type="entry name" value="NDUFV3"/>
</dbReference>
<accession>A0A915DZB3</accession>